<dbReference type="EMBL" id="AUPZ01000010">
    <property type="protein sequence ID" value="EQB39185.1"/>
    <property type="molecule type" value="Genomic_DNA"/>
</dbReference>
<dbReference type="eggNOG" id="COG2232">
    <property type="taxonomic scope" value="Bacteria"/>
</dbReference>
<dbReference type="PATRIC" id="fig|1172190.3.peg.1636"/>
<dbReference type="Proteomes" id="UP000015520">
    <property type="component" value="Unassembled WGS sequence"/>
</dbReference>
<dbReference type="STRING" id="1172190.M947_08500"/>
<dbReference type="GO" id="GO:0005524">
    <property type="term" value="F:ATP binding"/>
    <property type="evidence" value="ECO:0007669"/>
    <property type="project" value="InterPro"/>
</dbReference>
<dbReference type="InterPro" id="IPR048764">
    <property type="entry name" value="PylC_N"/>
</dbReference>
<keyword evidence="3" id="KW-1185">Reference proteome</keyword>
<dbReference type="Gene3D" id="3.40.50.20">
    <property type="match status" value="1"/>
</dbReference>
<evidence type="ECO:0000259" key="1">
    <source>
        <dbReference type="Pfam" id="PF21360"/>
    </source>
</evidence>
<sequence>MNKSILITSIGAKIPLIKAIARAKDDFDSTMKIIGADSNPNVFSRITVDDFCQIPPLEELSLEILLKYIQKYKIRYIIPTRDAELPFFSLHKKALADKGIVVFVADIEVVEFCYDKLRFYEIAKSTWAIETTLNIHELQVDSFVVKERFGSGAKNMGSDIGKAQAIEHAKKLQEPIFQPFIKGQEYSIDCYVDKNVVCRGVIVRSRDLVVNGESKITTIVHDENLAQKASDFVTYHKIQGHSVLQVLQNEKGSFLIECNARFGGASTLSDYAGLKSFLWFLQESNKEDLQVNITNKIIKQIRQDKDIYIES</sequence>
<name>T0JDX0_9BACT</name>
<accession>T0JDX0</accession>
<dbReference type="OrthoDB" id="9765608at2"/>
<dbReference type="AlphaFoldDB" id="T0JDX0"/>
<organism evidence="2 3">
    <name type="scientific">Sulfurimonas hongkongensis</name>
    <dbReference type="NCBI Taxonomy" id="1172190"/>
    <lineage>
        <taxon>Bacteria</taxon>
        <taxon>Pseudomonadati</taxon>
        <taxon>Campylobacterota</taxon>
        <taxon>Epsilonproteobacteria</taxon>
        <taxon>Campylobacterales</taxon>
        <taxon>Sulfurimonadaceae</taxon>
        <taxon>Sulfurimonas</taxon>
    </lineage>
</organism>
<proteinExistence type="predicted"/>
<dbReference type="Pfam" id="PF21360">
    <property type="entry name" value="PylC-like_N"/>
    <property type="match status" value="1"/>
</dbReference>
<comment type="caution">
    <text evidence="2">The sequence shown here is derived from an EMBL/GenBank/DDBJ whole genome shotgun (WGS) entry which is preliminary data.</text>
</comment>
<dbReference type="Pfam" id="PF15632">
    <property type="entry name" value="ATPgrasp_Ter"/>
    <property type="match status" value="1"/>
</dbReference>
<dbReference type="InterPro" id="IPR013815">
    <property type="entry name" value="ATP_grasp_subdomain_1"/>
</dbReference>
<dbReference type="RefSeq" id="WP_021287950.1">
    <property type="nucleotide sequence ID" value="NZ_AUPZ01000010.1"/>
</dbReference>
<dbReference type="Gene3D" id="3.30.470.20">
    <property type="entry name" value="ATP-grasp fold, B domain"/>
    <property type="match status" value="1"/>
</dbReference>
<protein>
    <recommendedName>
        <fullName evidence="1">PylC N-terminal domain-containing protein</fullName>
    </recommendedName>
</protein>
<evidence type="ECO:0000313" key="2">
    <source>
        <dbReference type="EMBL" id="EQB39185.1"/>
    </source>
</evidence>
<feature type="domain" description="PylC N-terminal" evidence="1">
    <location>
        <begin position="5"/>
        <end position="102"/>
    </location>
</feature>
<dbReference type="Gene3D" id="3.30.1490.20">
    <property type="entry name" value="ATP-grasp fold, A domain"/>
    <property type="match status" value="1"/>
</dbReference>
<gene>
    <name evidence="2" type="ORF">M947_08500</name>
</gene>
<evidence type="ECO:0000313" key="3">
    <source>
        <dbReference type="Proteomes" id="UP000015520"/>
    </source>
</evidence>
<reference evidence="2 3" key="1">
    <citation type="submission" date="2013-07" db="EMBL/GenBank/DDBJ databases">
        <title>Sulfurimonas hongkongensis AST-10 Genome Sequencing.</title>
        <authorList>
            <person name="Cai L."/>
            <person name="Zhang T."/>
        </authorList>
    </citation>
    <scope>NUCLEOTIDE SEQUENCE [LARGE SCALE GENOMIC DNA]</scope>
    <source>
        <strain evidence="2 3">AST-10</strain>
    </source>
</reference>
<dbReference type="SUPFAM" id="SSF56059">
    <property type="entry name" value="Glutathione synthetase ATP-binding domain-like"/>
    <property type="match status" value="1"/>
</dbReference>